<protein>
    <submittedName>
        <fullName evidence="4">DNA phosphorothioation system sulfurtransferase DndC</fullName>
    </submittedName>
</protein>
<evidence type="ECO:0000256" key="2">
    <source>
        <dbReference type="SAM" id="MobiDB-lite"/>
    </source>
</evidence>
<reference evidence="4 5" key="1">
    <citation type="journal article" date="2019" name="Nat. Commun.">
        <title>A new type of DNA phosphorothioation-based antiviral system in archaea.</title>
        <authorList>
            <person name="Xiong L."/>
            <person name="Liu S."/>
            <person name="Chen S."/>
            <person name="Xiao Y."/>
            <person name="Zhu B."/>
            <person name="Gao Y."/>
            <person name="Zhang Y."/>
            <person name="Chen B."/>
            <person name="Luo J."/>
            <person name="Deng Z."/>
            <person name="Chen X."/>
            <person name="Wang L."/>
            <person name="Chen S."/>
        </authorList>
    </citation>
    <scope>NUCLEOTIDE SEQUENCE [LARGE SCALE GENOMIC DNA]</scope>
    <source>
        <strain evidence="4 5">JCM 10635</strain>
    </source>
</reference>
<dbReference type="PANTHER" id="PTHR43196">
    <property type="entry name" value="SULFATE ADENYLYLTRANSFERASE SUBUNIT 2"/>
    <property type="match status" value="1"/>
</dbReference>
<dbReference type="Pfam" id="PF01507">
    <property type="entry name" value="PAPS_reduct"/>
    <property type="match status" value="1"/>
</dbReference>
<evidence type="ECO:0000313" key="4">
    <source>
        <dbReference type="EMBL" id="QCC55349.1"/>
    </source>
</evidence>
<dbReference type="GO" id="GO:0016740">
    <property type="term" value="F:transferase activity"/>
    <property type="evidence" value="ECO:0007669"/>
    <property type="project" value="UniProtKB-KW"/>
</dbReference>
<feature type="compositionally biased region" description="Basic and acidic residues" evidence="2">
    <location>
        <begin position="307"/>
        <end position="316"/>
    </location>
</feature>
<sequence length="501" mass="58648">MGTRSSSDENEQSDPHKTSVWEYRSLDDIYQEIRETYLADNRPWVIGYSGGKDSTTTVQLIWKAINELPEDKQTKPIYVISSDTLVETPKIVNHITTSLQKINEYAEKEDVPFSAQKVYPDVDDSFWVNLIGRGYPAPNQTFRWCTERLKIDPADNFIMDKVSEHGEVVVILGARKSESATREQVMNLHSIEGTNLARHSKFANAFVYTPIEDWLTQDVWKYLMNDPCPWGKDHDELATLYNEADDECPMVIDTSTPSCGNSRFGCWTCTVVEDDKAMENMVDGGDVWMQPLLEFRNFLKSTQVPEQKSKYREPKGRQHGRVKAKTNGGDGIIPRAYKHEFRKDLLRKLLETEKEVNELREDNEEYLDLIRDEELKEIRRLWRTEEADWEDSVPKIYNDVMDDDLDWVHDDLGSFSTEEAEVLEEVCAQYDVPEKLVKRLLDTELQHHGMKRRAAIYNKIDKIFREDWRSIEEITDEYESEDPENWQYDIEYEEMMGQLDR</sequence>
<feature type="region of interest" description="Disordered" evidence="2">
    <location>
        <begin position="306"/>
        <end position="326"/>
    </location>
</feature>
<dbReference type="InterPro" id="IPR050128">
    <property type="entry name" value="Sulfate_adenylyltrnsfr_sub2"/>
</dbReference>
<dbReference type="Gene3D" id="3.40.50.620">
    <property type="entry name" value="HUPs"/>
    <property type="match status" value="1"/>
</dbReference>
<evidence type="ECO:0000313" key="5">
    <source>
        <dbReference type="Proteomes" id="UP000296822"/>
    </source>
</evidence>
<accession>A0A4D6HN32</accession>
<dbReference type="KEGG" id="nbg:DV706_13275"/>
<dbReference type="InterPro" id="IPR017598">
    <property type="entry name" value="SulphurTrfase_DndC"/>
</dbReference>
<dbReference type="Pfam" id="PF20306">
    <property type="entry name" value="Sp-DndD"/>
    <property type="match status" value="1"/>
</dbReference>
<dbReference type="Proteomes" id="UP000296822">
    <property type="component" value="Chromosome"/>
</dbReference>
<dbReference type="PANTHER" id="PTHR43196:SF2">
    <property type="entry name" value="PHOSPHOADENOSINE PHOSPHOSULFATE REDUCTASE"/>
    <property type="match status" value="1"/>
</dbReference>
<keyword evidence="4" id="KW-0808">Transferase</keyword>
<dbReference type="RefSeq" id="WP_136350881.1">
    <property type="nucleotide sequence ID" value="NZ_CP031305.1"/>
</dbReference>
<dbReference type="NCBIfam" id="NF005316">
    <property type="entry name" value="PRK06850.1"/>
    <property type="match status" value="1"/>
</dbReference>
<dbReference type="EMBL" id="CP031305">
    <property type="protein sequence ID" value="QCC55349.1"/>
    <property type="molecule type" value="Genomic_DNA"/>
</dbReference>
<evidence type="ECO:0000259" key="3">
    <source>
        <dbReference type="Pfam" id="PF01507"/>
    </source>
</evidence>
<dbReference type="GeneID" id="39852236"/>
<dbReference type="InterPro" id="IPR046882">
    <property type="entry name" value="Sp-DndD"/>
</dbReference>
<dbReference type="InterPro" id="IPR014729">
    <property type="entry name" value="Rossmann-like_a/b/a_fold"/>
</dbReference>
<proteinExistence type="predicted"/>
<keyword evidence="1" id="KW-0175">Coiled coil</keyword>
<name>A0A4D6HN32_9EURY</name>
<dbReference type="SUPFAM" id="SSF52402">
    <property type="entry name" value="Adenine nucleotide alpha hydrolases-like"/>
    <property type="match status" value="1"/>
</dbReference>
<feature type="coiled-coil region" evidence="1">
    <location>
        <begin position="342"/>
        <end position="376"/>
    </location>
</feature>
<evidence type="ECO:0000256" key="1">
    <source>
        <dbReference type="SAM" id="Coils"/>
    </source>
</evidence>
<feature type="domain" description="Phosphoadenosine phosphosulphate reductase" evidence="3">
    <location>
        <begin position="45"/>
        <end position="270"/>
    </location>
</feature>
<dbReference type="REBASE" id="309847">
    <property type="entry name" value="M.Nba10635DndCP"/>
</dbReference>
<dbReference type="InterPro" id="IPR002500">
    <property type="entry name" value="PAPS_reduct_dom"/>
</dbReference>
<dbReference type="NCBIfam" id="TIGR03183">
    <property type="entry name" value="DNA_S_dndC"/>
    <property type="match status" value="1"/>
</dbReference>
<organism evidence="4 5">
    <name type="scientific">Natronorubrum bangense</name>
    <dbReference type="NCBI Taxonomy" id="61858"/>
    <lineage>
        <taxon>Archaea</taxon>
        <taxon>Methanobacteriati</taxon>
        <taxon>Methanobacteriota</taxon>
        <taxon>Stenosarchaea group</taxon>
        <taxon>Halobacteria</taxon>
        <taxon>Halobacteriales</taxon>
        <taxon>Natrialbaceae</taxon>
        <taxon>Natronorubrum</taxon>
    </lineage>
</organism>
<dbReference type="AlphaFoldDB" id="A0A4D6HN32"/>
<gene>
    <name evidence="4" type="primary">dndC</name>
    <name evidence="4" type="ORF">DV706_13275</name>
</gene>